<evidence type="ECO:0000256" key="4">
    <source>
        <dbReference type="ARBA" id="ARBA00023002"/>
    </source>
</evidence>
<feature type="site" description="Lowers pKa of active site Tyr" evidence="9">
    <location>
        <position position="81"/>
    </location>
</feature>
<feature type="binding site" evidence="8">
    <location>
        <position position="114"/>
    </location>
    <ligand>
        <name>substrate</name>
    </ligand>
</feature>
<dbReference type="FunFam" id="3.20.20.100:FF:000007">
    <property type="entry name" value="NAD(P)H-dependent D-xylose reductase xyl1"/>
    <property type="match status" value="1"/>
</dbReference>
<dbReference type="Proteomes" id="UP000277580">
    <property type="component" value="Unassembled WGS sequence"/>
</dbReference>
<feature type="active site" description="Proton donor" evidence="7">
    <location>
        <position position="52"/>
    </location>
</feature>
<dbReference type="PROSITE" id="PS00798">
    <property type="entry name" value="ALDOKETO_REDUCTASE_1"/>
    <property type="match status" value="1"/>
</dbReference>
<dbReference type="Gene3D" id="3.20.20.100">
    <property type="entry name" value="NADP-dependent oxidoreductase domain"/>
    <property type="match status" value="1"/>
</dbReference>
<evidence type="ECO:0000256" key="1">
    <source>
        <dbReference type="ARBA" id="ARBA00004722"/>
    </source>
</evidence>
<dbReference type="PANTHER" id="PTHR11732">
    <property type="entry name" value="ALDO/KETO REDUCTASE"/>
    <property type="match status" value="1"/>
</dbReference>
<dbReference type="SUPFAM" id="SSF51430">
    <property type="entry name" value="NAD(P)-linked oxidoreductase"/>
    <property type="match status" value="1"/>
</dbReference>
<dbReference type="GO" id="GO:0042843">
    <property type="term" value="P:D-xylose catabolic process"/>
    <property type="evidence" value="ECO:0007669"/>
    <property type="project" value="UniProtKB-UniPathway"/>
</dbReference>
<dbReference type="GO" id="GO:0032866">
    <property type="term" value="F:D-xylose reductase (NADPH) activity"/>
    <property type="evidence" value="ECO:0007669"/>
    <property type="project" value="InterPro"/>
</dbReference>
<dbReference type="AlphaFoldDB" id="A0A3N4L0U2"/>
<dbReference type="UniPathway" id="UPA00810"/>
<evidence type="ECO:0000256" key="6">
    <source>
        <dbReference type="ARBA" id="ARBA00023277"/>
    </source>
</evidence>
<keyword evidence="6" id="KW-0119">Carbohydrate metabolism</keyword>
<keyword evidence="12" id="KW-1185">Reference proteome</keyword>
<feature type="domain" description="NADP-dependent oxidoreductase" evidence="10">
    <location>
        <begin position="19"/>
        <end position="303"/>
    </location>
</feature>
<proteinExistence type="inferred from homology"/>
<dbReference type="PROSITE" id="PS00063">
    <property type="entry name" value="ALDOKETO_REDUCTASE_3"/>
    <property type="match status" value="1"/>
</dbReference>
<dbReference type="InterPro" id="IPR020471">
    <property type="entry name" value="AKR"/>
</dbReference>
<gene>
    <name evidence="11" type="ORF">P167DRAFT_534415</name>
</gene>
<evidence type="ECO:0000313" key="12">
    <source>
        <dbReference type="Proteomes" id="UP000277580"/>
    </source>
</evidence>
<evidence type="ECO:0000313" key="11">
    <source>
        <dbReference type="EMBL" id="RPB14181.1"/>
    </source>
</evidence>
<dbReference type="PIRSF" id="PIRSF000097">
    <property type="entry name" value="AKR"/>
    <property type="match status" value="1"/>
</dbReference>
<dbReference type="InterPro" id="IPR023210">
    <property type="entry name" value="NADP_OxRdtase_dom"/>
</dbReference>
<dbReference type="InParanoid" id="A0A3N4L0U2"/>
<evidence type="ECO:0000256" key="5">
    <source>
        <dbReference type="ARBA" id="ARBA00023027"/>
    </source>
</evidence>
<sequence>MVNVPTIKLQPSGDEMPQVGFGLWKVTNATCADQVYNAIKTGYRLFDGAFDYANEREAGEGVRRAIADGLVKREDLFIVSKLWNTFHDREHVIPITKQSLEWWGLEYFDLYYIHFPVALEYVDPAKSYPSGWHTLEKKIVQSRTPIQTTWEEMEKLVDLGLAKNIGVSNFQGALLMDLLRYARIRPSVLQIEHHPYLTQETLLSLAKEEGIAVTAYSSFGPQSFLELEMKRATDTPTLFNNDIIKNIAKKVGKTPAQVLLRWSTQRGLAVIPKSNAQERLLQNLDVTSWDLEEADIEAISSLDKNLRFNNPTDYLGTLHIFG</sequence>
<comment type="pathway">
    <text evidence="1">Carbohydrate metabolism; D-xylose degradation.</text>
</comment>
<dbReference type="STRING" id="1392247.A0A3N4L0U2"/>
<keyword evidence="3" id="KW-0859">Xylose metabolism</keyword>
<evidence type="ECO:0000256" key="8">
    <source>
        <dbReference type="PIRSR" id="PIRSR000097-2"/>
    </source>
</evidence>
<dbReference type="EMBL" id="ML119119">
    <property type="protein sequence ID" value="RPB14181.1"/>
    <property type="molecule type" value="Genomic_DNA"/>
</dbReference>
<dbReference type="InterPro" id="IPR018170">
    <property type="entry name" value="Aldo/ket_reductase_CS"/>
</dbReference>
<protein>
    <submittedName>
        <fullName evidence="11">Aldo/keto reductase</fullName>
    </submittedName>
</protein>
<accession>A0A3N4L0U2</accession>
<evidence type="ECO:0000256" key="3">
    <source>
        <dbReference type="ARBA" id="ARBA00022629"/>
    </source>
</evidence>
<dbReference type="InterPro" id="IPR036812">
    <property type="entry name" value="NAD(P)_OxRdtase_dom_sf"/>
</dbReference>
<keyword evidence="5" id="KW-0520">NAD</keyword>
<evidence type="ECO:0000256" key="2">
    <source>
        <dbReference type="ARBA" id="ARBA00007905"/>
    </source>
</evidence>
<dbReference type="CDD" id="cd19115">
    <property type="entry name" value="AKR_AKR2D1"/>
    <property type="match status" value="1"/>
</dbReference>
<dbReference type="FunCoup" id="A0A3N4L0U2">
    <property type="interactions" value="401"/>
</dbReference>
<dbReference type="InterPro" id="IPR044487">
    <property type="entry name" value="AKR2D"/>
</dbReference>
<organism evidence="11 12">
    <name type="scientific">Morchella conica CCBAS932</name>
    <dbReference type="NCBI Taxonomy" id="1392247"/>
    <lineage>
        <taxon>Eukaryota</taxon>
        <taxon>Fungi</taxon>
        <taxon>Dikarya</taxon>
        <taxon>Ascomycota</taxon>
        <taxon>Pezizomycotina</taxon>
        <taxon>Pezizomycetes</taxon>
        <taxon>Pezizales</taxon>
        <taxon>Morchellaceae</taxon>
        <taxon>Morchella</taxon>
    </lineage>
</organism>
<dbReference type="PRINTS" id="PR00069">
    <property type="entry name" value="ALDKETRDTASE"/>
</dbReference>
<dbReference type="Pfam" id="PF00248">
    <property type="entry name" value="Aldo_ket_red"/>
    <property type="match status" value="1"/>
</dbReference>
<evidence type="ECO:0000256" key="7">
    <source>
        <dbReference type="PIRSR" id="PIRSR000097-1"/>
    </source>
</evidence>
<keyword evidence="4" id="KW-0560">Oxidoreductase</keyword>
<evidence type="ECO:0000259" key="10">
    <source>
        <dbReference type="Pfam" id="PF00248"/>
    </source>
</evidence>
<dbReference type="OrthoDB" id="416253at2759"/>
<evidence type="ECO:0000256" key="9">
    <source>
        <dbReference type="PIRSR" id="PIRSR000097-3"/>
    </source>
</evidence>
<comment type="similarity">
    <text evidence="2">Belongs to the aldo/keto reductase family.</text>
</comment>
<reference evidence="11 12" key="1">
    <citation type="journal article" date="2018" name="Nat. Ecol. Evol.">
        <title>Pezizomycetes genomes reveal the molecular basis of ectomycorrhizal truffle lifestyle.</title>
        <authorList>
            <person name="Murat C."/>
            <person name="Payen T."/>
            <person name="Noel B."/>
            <person name="Kuo A."/>
            <person name="Morin E."/>
            <person name="Chen J."/>
            <person name="Kohler A."/>
            <person name="Krizsan K."/>
            <person name="Balestrini R."/>
            <person name="Da Silva C."/>
            <person name="Montanini B."/>
            <person name="Hainaut M."/>
            <person name="Levati E."/>
            <person name="Barry K.W."/>
            <person name="Belfiori B."/>
            <person name="Cichocki N."/>
            <person name="Clum A."/>
            <person name="Dockter R.B."/>
            <person name="Fauchery L."/>
            <person name="Guy J."/>
            <person name="Iotti M."/>
            <person name="Le Tacon F."/>
            <person name="Lindquist E.A."/>
            <person name="Lipzen A."/>
            <person name="Malagnac F."/>
            <person name="Mello A."/>
            <person name="Molinier V."/>
            <person name="Miyauchi S."/>
            <person name="Poulain J."/>
            <person name="Riccioni C."/>
            <person name="Rubini A."/>
            <person name="Sitrit Y."/>
            <person name="Splivallo R."/>
            <person name="Traeger S."/>
            <person name="Wang M."/>
            <person name="Zifcakova L."/>
            <person name="Wipf D."/>
            <person name="Zambonelli A."/>
            <person name="Paolocci F."/>
            <person name="Nowrousian M."/>
            <person name="Ottonello S."/>
            <person name="Baldrian P."/>
            <person name="Spatafora J.W."/>
            <person name="Henrissat B."/>
            <person name="Nagy L.G."/>
            <person name="Aury J.M."/>
            <person name="Wincker P."/>
            <person name="Grigoriev I.V."/>
            <person name="Bonfante P."/>
            <person name="Martin F.M."/>
        </authorList>
    </citation>
    <scope>NUCLEOTIDE SEQUENCE [LARGE SCALE GENOMIC DNA]</scope>
    <source>
        <strain evidence="11 12">CCBAS932</strain>
    </source>
</reference>
<dbReference type="PROSITE" id="PS00062">
    <property type="entry name" value="ALDOKETO_REDUCTASE_2"/>
    <property type="match status" value="1"/>
</dbReference>
<name>A0A3N4L0U2_9PEZI</name>